<evidence type="ECO:0000313" key="6">
    <source>
        <dbReference type="Proteomes" id="UP000823636"/>
    </source>
</evidence>
<dbReference type="Pfam" id="PF25973">
    <property type="entry name" value="BSH_CzcB"/>
    <property type="match status" value="1"/>
</dbReference>
<dbReference type="Proteomes" id="UP000823636">
    <property type="component" value="Unassembled WGS sequence"/>
</dbReference>
<sequence>MKTGHVIYIMLLLLLMSCGRENDFDATGTFEATEITVSGQEQGTIVYINADEGSKVRRGDTIALIDTMLLHHTKEQLVQTMQSIRKNIPDIETQLQPLREQTAKQNSEKERTRRMLADNAATQKQMDDMTSAAAILESELAAKESALVKSRDALTAQAASIAAQIAQTEERIARSVITAPADGTILARYIEAGELCTPGRAIYKEADMGNIYLRAYVTSGQLSQISIGDEVTVSAEYGGDKRREYTGRITWVSDKSEFTPKSIQTKTDRENMVYAIKIAVPNDGYIKIGMYGEVKFTGKTR</sequence>
<evidence type="ECO:0000256" key="3">
    <source>
        <dbReference type="SAM" id="Coils"/>
    </source>
</evidence>
<keyword evidence="2 3" id="KW-0175">Coiled coil</keyword>
<name>A0A9D9E5D0_9BACT</name>
<dbReference type="Gene3D" id="2.40.50.100">
    <property type="match status" value="1"/>
</dbReference>
<dbReference type="PROSITE" id="PS51257">
    <property type="entry name" value="PROKAR_LIPOPROTEIN"/>
    <property type="match status" value="1"/>
</dbReference>
<dbReference type="GO" id="GO:0030313">
    <property type="term" value="C:cell envelope"/>
    <property type="evidence" value="ECO:0007669"/>
    <property type="project" value="UniProtKB-SubCell"/>
</dbReference>
<evidence type="ECO:0000259" key="4">
    <source>
        <dbReference type="Pfam" id="PF25973"/>
    </source>
</evidence>
<dbReference type="SUPFAM" id="SSF111369">
    <property type="entry name" value="HlyD-like secretion proteins"/>
    <property type="match status" value="1"/>
</dbReference>
<dbReference type="InterPro" id="IPR058647">
    <property type="entry name" value="BSH_CzcB-like"/>
</dbReference>
<dbReference type="EMBL" id="JADIMW010000082">
    <property type="protein sequence ID" value="MBO8438795.1"/>
    <property type="molecule type" value="Genomic_DNA"/>
</dbReference>
<feature type="coiled-coil region" evidence="3">
    <location>
        <begin position="119"/>
        <end position="171"/>
    </location>
</feature>
<accession>A0A9D9E5D0</accession>
<reference evidence="5" key="1">
    <citation type="submission" date="2020-10" db="EMBL/GenBank/DDBJ databases">
        <authorList>
            <person name="Gilroy R."/>
        </authorList>
    </citation>
    <scope>NUCLEOTIDE SEQUENCE</scope>
    <source>
        <strain evidence="5">G3-4614</strain>
    </source>
</reference>
<gene>
    <name evidence="5" type="ORF">IAC54_07875</name>
</gene>
<dbReference type="PANTHER" id="PTHR32347">
    <property type="entry name" value="EFFLUX SYSTEM COMPONENT YKNX-RELATED"/>
    <property type="match status" value="1"/>
</dbReference>
<reference evidence="5" key="2">
    <citation type="journal article" date="2021" name="PeerJ">
        <title>Extensive microbial diversity within the chicken gut microbiome revealed by metagenomics and culture.</title>
        <authorList>
            <person name="Gilroy R."/>
            <person name="Ravi A."/>
            <person name="Getino M."/>
            <person name="Pursley I."/>
            <person name="Horton D.L."/>
            <person name="Alikhan N.F."/>
            <person name="Baker D."/>
            <person name="Gharbi K."/>
            <person name="Hall N."/>
            <person name="Watson M."/>
            <person name="Adriaenssens E.M."/>
            <person name="Foster-Nyarko E."/>
            <person name="Jarju S."/>
            <person name="Secka A."/>
            <person name="Antonio M."/>
            <person name="Oren A."/>
            <person name="Chaudhuri R.R."/>
            <person name="La Ragione R."/>
            <person name="Hildebrand F."/>
            <person name="Pallen M.J."/>
        </authorList>
    </citation>
    <scope>NUCLEOTIDE SEQUENCE</scope>
    <source>
        <strain evidence="5">G3-4614</strain>
    </source>
</reference>
<comment type="subcellular location">
    <subcellularLocation>
        <location evidence="1">Cell envelope</location>
    </subcellularLocation>
</comment>
<proteinExistence type="predicted"/>
<dbReference type="Gene3D" id="2.40.30.170">
    <property type="match status" value="1"/>
</dbReference>
<dbReference type="AlphaFoldDB" id="A0A9D9E5D0"/>
<dbReference type="InterPro" id="IPR050465">
    <property type="entry name" value="UPF0194_transport"/>
</dbReference>
<dbReference type="PANTHER" id="PTHR32347:SF23">
    <property type="entry name" value="BLL5650 PROTEIN"/>
    <property type="match status" value="1"/>
</dbReference>
<evidence type="ECO:0000313" key="5">
    <source>
        <dbReference type="EMBL" id="MBO8438795.1"/>
    </source>
</evidence>
<comment type="caution">
    <text evidence="5">The sequence shown here is derived from an EMBL/GenBank/DDBJ whole genome shotgun (WGS) entry which is preliminary data.</text>
</comment>
<feature type="domain" description="CzcB-like barrel-sandwich hybrid" evidence="4">
    <location>
        <begin position="37"/>
        <end position="207"/>
    </location>
</feature>
<protein>
    <submittedName>
        <fullName evidence="5">Efflux RND transporter periplasmic adaptor subunit</fullName>
    </submittedName>
</protein>
<evidence type="ECO:0000256" key="2">
    <source>
        <dbReference type="ARBA" id="ARBA00023054"/>
    </source>
</evidence>
<organism evidence="5 6">
    <name type="scientific">Candidatus Caccoplasma merdipullorum</name>
    <dbReference type="NCBI Taxonomy" id="2840718"/>
    <lineage>
        <taxon>Bacteria</taxon>
        <taxon>Pseudomonadati</taxon>
        <taxon>Bacteroidota</taxon>
        <taxon>Bacteroidia</taxon>
        <taxon>Bacteroidales</taxon>
        <taxon>Bacteroidaceae</taxon>
        <taxon>Bacteroidaceae incertae sedis</taxon>
        <taxon>Candidatus Caccoplasma</taxon>
    </lineage>
</organism>
<evidence type="ECO:0000256" key="1">
    <source>
        <dbReference type="ARBA" id="ARBA00004196"/>
    </source>
</evidence>